<accession>A0A1Z5JI44</accession>
<organism evidence="2 3">
    <name type="scientific">Fistulifera solaris</name>
    <name type="common">Oleaginous diatom</name>
    <dbReference type="NCBI Taxonomy" id="1519565"/>
    <lineage>
        <taxon>Eukaryota</taxon>
        <taxon>Sar</taxon>
        <taxon>Stramenopiles</taxon>
        <taxon>Ochrophyta</taxon>
        <taxon>Bacillariophyta</taxon>
        <taxon>Bacillariophyceae</taxon>
        <taxon>Bacillariophycidae</taxon>
        <taxon>Naviculales</taxon>
        <taxon>Naviculaceae</taxon>
        <taxon>Fistulifera</taxon>
    </lineage>
</organism>
<sequence length="215" mass="25078">MVLDNNASTTTQQHLAKDGVYYNTYEEKRAANIRYNQEHLKAKGLDQVSFALLKKKAVLPRKRSVVKEKSPVVVRRSTRQSKTPEPFQMLNDDDDHRNVDHDISRAKTKKRRIVHNTTALTAEQRQQLRQEVAWMDDLEDYLHTQEQLSTQNLKSVMRQVEKLVSGEGITYSQWDEGVYFAKNSRVQLSDDFDALYEQAVQFEDEYGRDRGNGRK</sequence>
<dbReference type="InParanoid" id="A0A1Z5JI44"/>
<evidence type="ECO:0000313" key="2">
    <source>
        <dbReference type="EMBL" id="GAX13674.1"/>
    </source>
</evidence>
<name>A0A1Z5JI44_FISSO</name>
<dbReference type="EMBL" id="BDSP01000071">
    <property type="protein sequence ID" value="GAX13674.1"/>
    <property type="molecule type" value="Genomic_DNA"/>
</dbReference>
<keyword evidence="3" id="KW-1185">Reference proteome</keyword>
<dbReference type="OrthoDB" id="206433at2759"/>
<comment type="caution">
    <text evidence="2">The sequence shown here is derived from an EMBL/GenBank/DDBJ whole genome shotgun (WGS) entry which is preliminary data.</text>
</comment>
<evidence type="ECO:0000313" key="3">
    <source>
        <dbReference type="Proteomes" id="UP000198406"/>
    </source>
</evidence>
<proteinExistence type="predicted"/>
<protein>
    <submittedName>
        <fullName evidence="2">Uncharacterized protein</fullName>
    </submittedName>
</protein>
<dbReference type="Proteomes" id="UP000198406">
    <property type="component" value="Unassembled WGS sequence"/>
</dbReference>
<reference evidence="2 3" key="1">
    <citation type="journal article" date="2015" name="Plant Cell">
        <title>Oil accumulation by the oleaginous diatom Fistulifera solaris as revealed by the genome and transcriptome.</title>
        <authorList>
            <person name="Tanaka T."/>
            <person name="Maeda Y."/>
            <person name="Veluchamy A."/>
            <person name="Tanaka M."/>
            <person name="Abida H."/>
            <person name="Marechal E."/>
            <person name="Bowler C."/>
            <person name="Muto M."/>
            <person name="Sunaga Y."/>
            <person name="Tanaka M."/>
            <person name="Yoshino T."/>
            <person name="Taniguchi T."/>
            <person name="Fukuda Y."/>
            <person name="Nemoto M."/>
            <person name="Matsumoto M."/>
            <person name="Wong P.S."/>
            <person name="Aburatani S."/>
            <person name="Fujibuchi W."/>
        </authorList>
    </citation>
    <scope>NUCLEOTIDE SEQUENCE [LARGE SCALE GENOMIC DNA]</scope>
    <source>
        <strain evidence="2 3">JPCC DA0580</strain>
    </source>
</reference>
<feature type="region of interest" description="Disordered" evidence="1">
    <location>
        <begin position="70"/>
        <end position="99"/>
    </location>
</feature>
<evidence type="ECO:0000256" key="1">
    <source>
        <dbReference type="SAM" id="MobiDB-lite"/>
    </source>
</evidence>
<gene>
    <name evidence="2" type="ORF">FisN_14Lh310</name>
</gene>
<dbReference type="AlphaFoldDB" id="A0A1Z5JI44"/>